<dbReference type="EMBL" id="CAXAMN010024361">
    <property type="protein sequence ID" value="CAK9085896.1"/>
    <property type="molecule type" value="Genomic_DNA"/>
</dbReference>
<evidence type="ECO:0000313" key="3">
    <source>
        <dbReference type="Proteomes" id="UP001642484"/>
    </source>
</evidence>
<keyword evidence="3" id="KW-1185">Reference proteome</keyword>
<comment type="caution">
    <text evidence="2">The sequence shown here is derived from an EMBL/GenBank/DDBJ whole genome shotgun (WGS) entry which is preliminary data.</text>
</comment>
<name>A0ABP0QFF8_9DINO</name>
<gene>
    <name evidence="1" type="ORF">CCMP2556_LOCUS39246</name>
    <name evidence="2" type="ORF">CCMP2556_LOCUS41663</name>
</gene>
<accession>A0ABP0QFF8</accession>
<evidence type="ECO:0000313" key="2">
    <source>
        <dbReference type="EMBL" id="CAK9085896.1"/>
    </source>
</evidence>
<evidence type="ECO:0000313" key="1">
    <source>
        <dbReference type="EMBL" id="CAK9079821.1"/>
    </source>
</evidence>
<dbReference type="EMBL" id="CAXAMN010023695">
    <property type="protein sequence ID" value="CAK9079821.1"/>
    <property type="molecule type" value="Genomic_DNA"/>
</dbReference>
<dbReference type="Proteomes" id="UP001642484">
    <property type="component" value="Unassembled WGS sequence"/>
</dbReference>
<proteinExistence type="predicted"/>
<reference evidence="2 3" key="1">
    <citation type="submission" date="2024-02" db="EMBL/GenBank/DDBJ databases">
        <authorList>
            <person name="Chen Y."/>
            <person name="Shah S."/>
            <person name="Dougan E. K."/>
            <person name="Thang M."/>
            <person name="Chan C."/>
        </authorList>
    </citation>
    <scope>NUCLEOTIDE SEQUENCE [LARGE SCALE GENOMIC DNA]</scope>
</reference>
<organism evidence="2 3">
    <name type="scientific">Durusdinium trenchii</name>
    <dbReference type="NCBI Taxonomy" id="1381693"/>
    <lineage>
        <taxon>Eukaryota</taxon>
        <taxon>Sar</taxon>
        <taxon>Alveolata</taxon>
        <taxon>Dinophyceae</taxon>
        <taxon>Suessiales</taxon>
        <taxon>Symbiodiniaceae</taxon>
        <taxon>Durusdinium</taxon>
    </lineage>
</organism>
<sequence length="125" mass="13187">MAAASPRVISGLKEVARLYRCVLFEASSLRLGGGLWGPCGAGAIRSAQELAKREKLVAAVTGNALPAKVQSAALREGGMPDTLASWSSGELVLRNFEGKQSAEALSSLPERPRIFETMPQSMAMV</sequence>
<protein>
    <submittedName>
        <fullName evidence="2">Uncharacterized protein</fullName>
    </submittedName>
</protein>